<evidence type="ECO:0000313" key="1">
    <source>
        <dbReference type="Proteomes" id="UP000887565"/>
    </source>
</evidence>
<organism evidence="1 2">
    <name type="scientific">Romanomermis culicivorax</name>
    <name type="common">Nematode worm</name>
    <dbReference type="NCBI Taxonomy" id="13658"/>
    <lineage>
        <taxon>Eukaryota</taxon>
        <taxon>Metazoa</taxon>
        <taxon>Ecdysozoa</taxon>
        <taxon>Nematoda</taxon>
        <taxon>Enoplea</taxon>
        <taxon>Dorylaimia</taxon>
        <taxon>Mermithida</taxon>
        <taxon>Mermithoidea</taxon>
        <taxon>Mermithidae</taxon>
        <taxon>Romanomermis</taxon>
    </lineage>
</organism>
<accession>A0A915KFP5</accession>
<evidence type="ECO:0000313" key="2">
    <source>
        <dbReference type="WBParaSite" id="nRc.2.0.1.t37638-RA"/>
    </source>
</evidence>
<protein>
    <submittedName>
        <fullName evidence="2">Uncharacterized protein</fullName>
    </submittedName>
</protein>
<sequence>AVDSSKLSKKIKIFDFKVDSTSTAEQIFQKTIQKHNGNELHEKSTNYIIRKISRPEFHSQTFMNLAG</sequence>
<dbReference type="WBParaSite" id="nRc.2.0.1.t37638-RA">
    <property type="protein sequence ID" value="nRc.2.0.1.t37638-RA"/>
    <property type="gene ID" value="nRc.2.0.1.g37638"/>
</dbReference>
<name>A0A915KFP5_ROMCU</name>
<proteinExistence type="predicted"/>
<reference evidence="2" key="1">
    <citation type="submission" date="2022-11" db="UniProtKB">
        <authorList>
            <consortium name="WormBaseParasite"/>
        </authorList>
    </citation>
    <scope>IDENTIFICATION</scope>
</reference>
<keyword evidence="1" id="KW-1185">Reference proteome</keyword>
<dbReference type="AlphaFoldDB" id="A0A915KFP5"/>
<dbReference type="Proteomes" id="UP000887565">
    <property type="component" value="Unplaced"/>
</dbReference>